<accession>A0ABY0TK44</accession>
<organism evidence="1 2">
    <name type="scientific">Nitrosospira multiformis</name>
    <dbReference type="NCBI Taxonomy" id="1231"/>
    <lineage>
        <taxon>Bacteria</taxon>
        <taxon>Pseudomonadati</taxon>
        <taxon>Pseudomonadota</taxon>
        <taxon>Betaproteobacteria</taxon>
        <taxon>Nitrosomonadales</taxon>
        <taxon>Nitrosomonadaceae</taxon>
        <taxon>Nitrosospira</taxon>
    </lineage>
</organism>
<protein>
    <submittedName>
        <fullName evidence="1">Uncharacterized protein</fullName>
    </submittedName>
</protein>
<keyword evidence="2" id="KW-1185">Reference proteome</keyword>
<reference evidence="1 2" key="1">
    <citation type="submission" date="2016-10" db="EMBL/GenBank/DDBJ databases">
        <authorList>
            <person name="Varghese N."/>
            <person name="Submissions S."/>
        </authorList>
    </citation>
    <scope>NUCLEOTIDE SEQUENCE [LARGE SCALE GENOMIC DNA]</scope>
    <source>
        <strain evidence="1 2">Nl1</strain>
    </source>
</reference>
<gene>
    <name evidence="1" type="ORF">SAMN05216402_3004</name>
</gene>
<proteinExistence type="predicted"/>
<dbReference type="EMBL" id="FNKY01000001">
    <property type="protein sequence ID" value="SDQ96044.1"/>
    <property type="molecule type" value="Genomic_DNA"/>
</dbReference>
<evidence type="ECO:0000313" key="1">
    <source>
        <dbReference type="EMBL" id="SDQ96044.1"/>
    </source>
</evidence>
<comment type="caution">
    <text evidence="1">The sequence shown here is derived from an EMBL/GenBank/DDBJ whole genome shotgun (WGS) entry which is preliminary data.</text>
</comment>
<sequence>MEFNSGNCISADPSDNHRAACFVAFVIRTVSTLTVVTRMSKSIISRRALQYGRQISLNCSTARKSAISGRWKLKKSASRVVGTSGCVGHFTAQGIFALHQNSGYVIREDDAVLRIASPEFFYNLIIKSSFVSCRLSLPLLHLVENP</sequence>
<dbReference type="Proteomes" id="UP000183471">
    <property type="component" value="Unassembled WGS sequence"/>
</dbReference>
<evidence type="ECO:0000313" key="2">
    <source>
        <dbReference type="Proteomes" id="UP000183471"/>
    </source>
</evidence>
<name>A0ABY0TK44_9PROT</name>